<organism evidence="10 11">
    <name type="scientific">Rhizopogon vesiculosus</name>
    <dbReference type="NCBI Taxonomy" id="180088"/>
    <lineage>
        <taxon>Eukaryota</taxon>
        <taxon>Fungi</taxon>
        <taxon>Dikarya</taxon>
        <taxon>Basidiomycota</taxon>
        <taxon>Agaricomycotina</taxon>
        <taxon>Agaricomycetes</taxon>
        <taxon>Agaricomycetidae</taxon>
        <taxon>Boletales</taxon>
        <taxon>Suillineae</taxon>
        <taxon>Rhizopogonaceae</taxon>
        <taxon>Rhizopogon</taxon>
    </lineage>
</organism>
<evidence type="ECO:0000313" key="10">
    <source>
        <dbReference type="EMBL" id="OJA08176.1"/>
    </source>
</evidence>
<keyword evidence="1" id="KW-0813">Transport</keyword>
<protein>
    <recommendedName>
        <fullName evidence="9">ABC transmembrane type-1 domain-containing protein</fullName>
    </recommendedName>
</protein>
<evidence type="ECO:0000256" key="2">
    <source>
        <dbReference type="ARBA" id="ARBA00022692"/>
    </source>
</evidence>
<feature type="transmembrane region" description="Helical" evidence="8">
    <location>
        <begin position="72"/>
        <end position="91"/>
    </location>
</feature>
<reference evidence="10 11" key="1">
    <citation type="submission" date="2016-03" db="EMBL/GenBank/DDBJ databases">
        <title>Comparative genomics of the ectomycorrhizal sister species Rhizopogon vinicolor and Rhizopogon vesiculosus (Basidiomycota: Boletales) reveals a divergence of the mating type B locus.</title>
        <authorList>
            <person name="Mujic A.B."/>
            <person name="Kuo A."/>
            <person name="Tritt A."/>
            <person name="Lipzen A."/>
            <person name="Chen C."/>
            <person name="Johnson J."/>
            <person name="Sharma A."/>
            <person name="Barry K."/>
            <person name="Grigoriev I.V."/>
            <person name="Spatafora J.W."/>
        </authorList>
    </citation>
    <scope>NUCLEOTIDE SEQUENCE [LARGE SCALE GENOMIC DNA]</scope>
    <source>
        <strain evidence="10 11">AM-OR11-056</strain>
    </source>
</reference>
<evidence type="ECO:0000256" key="4">
    <source>
        <dbReference type="ARBA" id="ARBA00022741"/>
    </source>
</evidence>
<evidence type="ECO:0000256" key="8">
    <source>
        <dbReference type="SAM" id="Phobius"/>
    </source>
</evidence>
<evidence type="ECO:0000256" key="3">
    <source>
        <dbReference type="ARBA" id="ARBA00022737"/>
    </source>
</evidence>
<evidence type="ECO:0000259" key="9">
    <source>
        <dbReference type="PROSITE" id="PS50929"/>
    </source>
</evidence>
<proteinExistence type="predicted"/>
<dbReference type="GO" id="GO:0005524">
    <property type="term" value="F:ATP binding"/>
    <property type="evidence" value="ECO:0007669"/>
    <property type="project" value="UniProtKB-KW"/>
</dbReference>
<keyword evidence="4" id="KW-0547">Nucleotide-binding</keyword>
<name>A0A1J8Q4G3_9AGAM</name>
<keyword evidence="6 8" id="KW-1133">Transmembrane helix</keyword>
<comment type="caution">
    <text evidence="10">The sequence shown here is derived from an EMBL/GenBank/DDBJ whole genome shotgun (WGS) entry which is preliminary data.</text>
</comment>
<dbReference type="PROSITE" id="PS50929">
    <property type="entry name" value="ABC_TM1F"/>
    <property type="match status" value="1"/>
</dbReference>
<dbReference type="InterPro" id="IPR003439">
    <property type="entry name" value="ABC_transporter-like_ATP-bd"/>
</dbReference>
<sequence>MRMNLRTNPLKPGRDLAWRLITPMWIASPFFVRKLIAYLEGDPDRLDTGLGWVYAFGQFASIIVVTQRKIFFCNAICFDVNVPVLNTILYAKTLLRKDVASSSGASTESNKDRDEEENKFSSKAQIMTLMTTDVDRIAEFSFHLFSIADPPIEIVVGTDLLYSMLGIPCFIGLVVLCLFLPLNHFAGRVVINAQDNLMKARDERILGGIGMLKFMAWERSFEKRVMKVVFSAIWEASPVVVTLVSFWHFAVWRQQTLTPSIAFTSMLDFNEMRFAMNALPETFINLLQVHVSLNRIGKYLQLTELGSGKTLLLLSLLGEADIITGQVVCPRSPPDALACFANQKVTKEEWIVPGVCAYVPQSAWLRNASIKDNILFGLPFDEERYQTTLEICALISDLRILEDGDESEIGERGVNLSGGQKARVSLARAVYSRASILLFDDVLSAGASRWMLTQLITSTTL</sequence>
<dbReference type="STRING" id="180088.A0A1J8Q4G3"/>
<evidence type="ECO:0000256" key="6">
    <source>
        <dbReference type="ARBA" id="ARBA00022989"/>
    </source>
</evidence>
<dbReference type="SUPFAM" id="SSF90123">
    <property type="entry name" value="ABC transporter transmembrane region"/>
    <property type="match status" value="1"/>
</dbReference>
<keyword evidence="7 8" id="KW-0472">Membrane</keyword>
<evidence type="ECO:0000256" key="5">
    <source>
        <dbReference type="ARBA" id="ARBA00022840"/>
    </source>
</evidence>
<keyword evidence="3" id="KW-0677">Repeat</keyword>
<accession>A0A1J8Q4G3</accession>
<keyword evidence="11" id="KW-1185">Reference proteome</keyword>
<feature type="transmembrane region" description="Helical" evidence="8">
    <location>
        <begin position="160"/>
        <end position="182"/>
    </location>
</feature>
<dbReference type="GO" id="GO:0140359">
    <property type="term" value="F:ABC-type transporter activity"/>
    <property type="evidence" value="ECO:0007669"/>
    <property type="project" value="InterPro"/>
</dbReference>
<dbReference type="InterPro" id="IPR027417">
    <property type="entry name" value="P-loop_NTPase"/>
</dbReference>
<dbReference type="InterPro" id="IPR011527">
    <property type="entry name" value="ABC1_TM_dom"/>
</dbReference>
<dbReference type="CDD" id="cd18596">
    <property type="entry name" value="ABC_6TM_VMR1_D1_like"/>
    <property type="match status" value="1"/>
</dbReference>
<dbReference type="Gene3D" id="1.20.1560.10">
    <property type="entry name" value="ABC transporter type 1, transmembrane domain"/>
    <property type="match status" value="1"/>
</dbReference>
<dbReference type="SUPFAM" id="SSF52540">
    <property type="entry name" value="P-loop containing nucleoside triphosphate hydrolases"/>
    <property type="match status" value="1"/>
</dbReference>
<dbReference type="EMBL" id="LVVM01006406">
    <property type="protein sequence ID" value="OJA08176.1"/>
    <property type="molecule type" value="Genomic_DNA"/>
</dbReference>
<dbReference type="Proteomes" id="UP000183567">
    <property type="component" value="Unassembled WGS sequence"/>
</dbReference>
<feature type="domain" description="ABC transmembrane type-1" evidence="9">
    <location>
        <begin position="125"/>
        <end position="229"/>
    </location>
</feature>
<dbReference type="AlphaFoldDB" id="A0A1J8Q4G3"/>
<dbReference type="Pfam" id="PF00005">
    <property type="entry name" value="ABC_tran"/>
    <property type="match status" value="1"/>
</dbReference>
<gene>
    <name evidence="10" type="ORF">AZE42_10977</name>
</gene>
<dbReference type="OrthoDB" id="6500128at2759"/>
<dbReference type="PANTHER" id="PTHR24223:SF353">
    <property type="entry name" value="ABC TRANSPORTER ATP-BINDING PROTEIN_PERMEASE VMR1-RELATED"/>
    <property type="match status" value="1"/>
</dbReference>
<feature type="transmembrane region" description="Helical" evidence="8">
    <location>
        <begin position="228"/>
        <end position="250"/>
    </location>
</feature>
<dbReference type="InterPro" id="IPR050173">
    <property type="entry name" value="ABC_transporter_C-like"/>
</dbReference>
<dbReference type="Gene3D" id="3.40.50.300">
    <property type="entry name" value="P-loop containing nucleotide triphosphate hydrolases"/>
    <property type="match status" value="1"/>
</dbReference>
<dbReference type="InterPro" id="IPR036640">
    <property type="entry name" value="ABC1_TM_sf"/>
</dbReference>
<feature type="transmembrane region" description="Helical" evidence="8">
    <location>
        <begin position="16"/>
        <end position="36"/>
    </location>
</feature>
<evidence type="ECO:0000313" key="11">
    <source>
        <dbReference type="Proteomes" id="UP000183567"/>
    </source>
</evidence>
<feature type="transmembrane region" description="Helical" evidence="8">
    <location>
        <begin position="48"/>
        <end position="65"/>
    </location>
</feature>
<keyword evidence="5" id="KW-0067">ATP-binding</keyword>
<dbReference type="GO" id="GO:0000329">
    <property type="term" value="C:fungal-type vacuole membrane"/>
    <property type="evidence" value="ECO:0007669"/>
    <property type="project" value="TreeGrafter"/>
</dbReference>
<dbReference type="PANTHER" id="PTHR24223">
    <property type="entry name" value="ATP-BINDING CASSETTE SUB-FAMILY C"/>
    <property type="match status" value="1"/>
</dbReference>
<evidence type="ECO:0000256" key="1">
    <source>
        <dbReference type="ARBA" id="ARBA00022448"/>
    </source>
</evidence>
<keyword evidence="2 8" id="KW-0812">Transmembrane</keyword>
<dbReference type="GO" id="GO:0016887">
    <property type="term" value="F:ATP hydrolysis activity"/>
    <property type="evidence" value="ECO:0007669"/>
    <property type="project" value="InterPro"/>
</dbReference>
<evidence type="ECO:0000256" key="7">
    <source>
        <dbReference type="ARBA" id="ARBA00023136"/>
    </source>
</evidence>